<keyword evidence="2" id="KW-1185">Reference proteome</keyword>
<evidence type="ECO:0000313" key="2">
    <source>
        <dbReference type="Proteomes" id="UP001328107"/>
    </source>
</evidence>
<organism evidence="1 2">
    <name type="scientific">Pristionchus mayeri</name>
    <dbReference type="NCBI Taxonomy" id="1317129"/>
    <lineage>
        <taxon>Eukaryota</taxon>
        <taxon>Metazoa</taxon>
        <taxon>Ecdysozoa</taxon>
        <taxon>Nematoda</taxon>
        <taxon>Chromadorea</taxon>
        <taxon>Rhabditida</taxon>
        <taxon>Rhabditina</taxon>
        <taxon>Diplogasteromorpha</taxon>
        <taxon>Diplogasteroidea</taxon>
        <taxon>Neodiplogasteridae</taxon>
        <taxon>Pristionchus</taxon>
    </lineage>
</organism>
<dbReference type="Proteomes" id="UP001328107">
    <property type="component" value="Unassembled WGS sequence"/>
</dbReference>
<protein>
    <submittedName>
        <fullName evidence="1">Uncharacterized protein</fullName>
    </submittedName>
</protein>
<comment type="caution">
    <text evidence="1">The sequence shown here is derived from an EMBL/GenBank/DDBJ whole genome shotgun (WGS) entry which is preliminary data.</text>
</comment>
<proteinExistence type="predicted"/>
<accession>A0AAN5I4V3</accession>
<reference evidence="2" key="1">
    <citation type="submission" date="2022-10" db="EMBL/GenBank/DDBJ databases">
        <title>Genome assembly of Pristionchus species.</title>
        <authorList>
            <person name="Yoshida K."/>
            <person name="Sommer R.J."/>
        </authorList>
    </citation>
    <scope>NUCLEOTIDE SEQUENCE [LARGE SCALE GENOMIC DNA]</scope>
    <source>
        <strain evidence="2">RS5460</strain>
    </source>
</reference>
<sequence>MRNRGGLNSLQYISIRSITLRLFQAQVRWRRLTDLKRSLPENVDEIGLPFHLRKKVLAAIEEILAEVERWTEKHVQLFDGDAKPTMKERAPRFEHLRTYYYCLTWRTAKYEINDLATAQQIIKRELNNWPQMKFQFACAYAIQKLIRDDFIFDKHYRATFKKRLGHHPVFDFWLTLLEARNEEQLFIMEDQAPNQKVMLCFRFAVTHGFVELTKYFWNKISPAQREYVGISQWRALCFHTRSRETLRFLSIELYRINPVYLVRYTWTVFYDALYKCLTGTESEKIIEDRKIRFLLENISRSLRFKLLKSENYKAIIDAYYYKNDQMFAYLLENISDTQVRTVRERVDRIIDRRRSIEAPMHRALMRRQFTIDEAALRG</sequence>
<gene>
    <name evidence="1" type="ORF">PMAYCL1PPCAC_21001</name>
</gene>
<dbReference type="EMBL" id="BTRK01000004">
    <property type="protein sequence ID" value="GMR50806.1"/>
    <property type="molecule type" value="Genomic_DNA"/>
</dbReference>
<dbReference type="AlphaFoldDB" id="A0AAN5I4V3"/>
<evidence type="ECO:0000313" key="1">
    <source>
        <dbReference type="EMBL" id="GMR50806.1"/>
    </source>
</evidence>
<name>A0AAN5I4V3_9BILA</name>